<gene>
    <name evidence="1" type="ORF">ACFFGS_02375</name>
</gene>
<evidence type="ECO:0000313" key="1">
    <source>
        <dbReference type="EMBL" id="MFC0423015.1"/>
    </source>
</evidence>
<evidence type="ECO:0000313" key="2">
    <source>
        <dbReference type="Proteomes" id="UP001589855"/>
    </source>
</evidence>
<dbReference type="Proteomes" id="UP001589855">
    <property type="component" value="Unassembled WGS sequence"/>
</dbReference>
<dbReference type="RefSeq" id="WP_137644765.1">
    <property type="nucleotide sequence ID" value="NZ_BAABRM010000029.1"/>
</dbReference>
<accession>A0ABV6K435</accession>
<dbReference type="EMBL" id="JBHLUK010000010">
    <property type="protein sequence ID" value="MFC0423015.1"/>
    <property type="molecule type" value="Genomic_DNA"/>
</dbReference>
<reference evidence="1 2" key="1">
    <citation type="submission" date="2024-09" db="EMBL/GenBank/DDBJ databases">
        <authorList>
            <person name="Sun Q."/>
            <person name="Mori K."/>
        </authorList>
    </citation>
    <scope>NUCLEOTIDE SEQUENCE [LARGE SCALE GENOMIC DNA]</scope>
    <source>
        <strain evidence="1 2">TBRC 4575</strain>
    </source>
</reference>
<organism evidence="1 2">
    <name type="scientific">Lactiplantibacillus plajomi</name>
    <dbReference type="NCBI Taxonomy" id="1457217"/>
    <lineage>
        <taxon>Bacteria</taxon>
        <taxon>Bacillati</taxon>
        <taxon>Bacillota</taxon>
        <taxon>Bacilli</taxon>
        <taxon>Lactobacillales</taxon>
        <taxon>Lactobacillaceae</taxon>
        <taxon>Lactiplantibacillus</taxon>
    </lineage>
</organism>
<name>A0ABV6K435_9LACO</name>
<comment type="caution">
    <text evidence="1">The sequence shown here is derived from an EMBL/GenBank/DDBJ whole genome shotgun (WGS) entry which is preliminary data.</text>
</comment>
<proteinExistence type="predicted"/>
<keyword evidence="2" id="KW-1185">Reference proteome</keyword>
<sequence length="88" mass="8909">MGLFTKDTTPALFITAGDVPAGYQSCGLITSVQIGGGYKKALSKAQDELQAAANQLGGTAIANFKVVLAENSAGPSSLIAYGDAIKKC</sequence>
<protein>
    <submittedName>
        <fullName evidence="1">Uncharacterized protein</fullName>
    </submittedName>
</protein>